<sequence length="1381" mass="152915">MKGRPKTSTSIYVRGYDIQLNHPGQKYILPAPGYHIRTANASLPLCDPSLTQHFWIDGFFDFSFSQGFAFLGLRISYSCNGFKEFLFVGNTRTMVFDQPRRVRCLQTLMEEIVQDFDWEAAVAEIDKACDKSQQSKATNKYCQKTLDAFLKLSQPRPLVHESIHIDGGEGGKRKENVADSDPSAFTTWVYPANIPCRQYQLSITKTALFTNTIVALPTGLGKTLIAAVVMYNYFRWFPTGKIVFTAPSRPLVVQQIEACHNVMGIPQEFTIDMTGQMSPPQRAEHWQSLRIFFVTPQVLEKDIQSGICPMKEIVCLVVDEAHRATGNYSYCVVIRELLAANVQLRILALTATPGSKQATIQAVLDNLQISCLEYRDENDLDVCQYTHHRELELIQVPMNAESNKIKDTFVEILIPLIGKLCDLGVFYTRDLARISPYELIMARDKFRQAPPDSLHQGQYREVECGFGGAITLCHILKLLHSHGVRPALEMLLTKLHQGSLRQLGKNNRLQKVKDMMQESVGHGAPSPKLVKMEEIILSHFSQHNPLETRVIIFTNFRESVKDILETLNKIQHVVKATEFIGQTSGKSSKGQTQKMQQAVLQKFRAGGYNTIVATSIAEEGLDIMEVDLVICFDANVSPIRMIQRMGRTGRKRDGRTQGYQKKQAKNKTLIKYMQHGGVNTFTFHPSPRMVPHAYKPEVQMLQMSIKNFVPRGRKLRTETASCLDPGADEPTEEEHALLKKYAQPPGEMPWKPSLIAFPSFQLLPTPIYAVKHSVRTVSMLIDVLQGLQEPAFHSTSKVIPFRSSEVYLLNDGNGTSLHGLDFMKTRQVIRKVVAGNAAGQKPESEGNVGDEMLGFSASQPLASLSGTPSLIRSHRFLFHTEIVYMNAAGLLVIASPPKWLPLVKVLTSSCIHQEGTKVSLSHTSPNLEATKAKSIKCEEHKAFVEVDQLRECNTPNYFLKKSPQCSANLMTFGATGVEGSLENFNAVENGYLPSSSAVPETGPFKSKSVETLDTGSSGRTIARSMAGSQITNPQLLPDLPDGEQKLLILSQQQRQPNVSHVPQCQLQGHGTSGEMGEPESSKHGIEDSNEISNDEGGVESTGVLASMPRPQRRFKRLKKACKLMIPTPPSGPQNNKQNLWCSGGQEHARVQKTTMNFVRRFIEEEAEVSSDEDISTDEDDSVEANGSLEGFIDPSHSQHLQSGSVDMMAIYRRSLLTQSPMEQWQCFLPAQSNTPSGSIPGTTVSSGTGGSDSKQTIELNSASRPSSCPTPSFAGVGVSSHLVSSGQHTSLCDENRANIAKIGGVASVTDTASVQQMEKKTKRKKLGLRKRKLSFQLPVEEDDDVFAGVDLDALEQEAVLQARTRATQLDSMPSFDLGIDS</sequence>
<keyword evidence="12" id="KW-1185">Reference proteome</keyword>
<dbReference type="PROSITE" id="PS51192">
    <property type="entry name" value="HELICASE_ATP_BIND_1"/>
    <property type="match status" value="1"/>
</dbReference>
<dbReference type="Pfam" id="PF00271">
    <property type="entry name" value="Helicase_C"/>
    <property type="match status" value="1"/>
</dbReference>
<dbReference type="CDD" id="cd18801">
    <property type="entry name" value="SF2_C_FANCM_Hef"/>
    <property type="match status" value="1"/>
</dbReference>
<dbReference type="CDD" id="cd12091">
    <property type="entry name" value="FANCM_ID"/>
    <property type="match status" value="1"/>
</dbReference>
<evidence type="ECO:0000256" key="3">
    <source>
        <dbReference type="ARBA" id="ARBA00022741"/>
    </source>
</evidence>
<evidence type="ECO:0000313" key="12">
    <source>
        <dbReference type="Proteomes" id="UP001497522"/>
    </source>
</evidence>
<dbReference type="SMART" id="SM00490">
    <property type="entry name" value="HELICc"/>
    <property type="match status" value="1"/>
</dbReference>
<keyword evidence="7" id="KW-0539">Nucleus</keyword>
<evidence type="ECO:0008006" key="13">
    <source>
        <dbReference type="Google" id="ProtNLM"/>
    </source>
</evidence>
<dbReference type="Proteomes" id="UP001497522">
    <property type="component" value="Chromosome 5"/>
</dbReference>
<gene>
    <name evidence="11" type="ORF">CSSPJE1EN2_LOCUS19058</name>
</gene>
<dbReference type="InterPro" id="IPR027417">
    <property type="entry name" value="P-loop_NTPase"/>
</dbReference>
<dbReference type="Gene3D" id="1.20.1320.20">
    <property type="entry name" value="hef helicase domain"/>
    <property type="match status" value="1"/>
</dbReference>
<evidence type="ECO:0000256" key="8">
    <source>
        <dbReference type="SAM" id="MobiDB-lite"/>
    </source>
</evidence>
<dbReference type="SUPFAM" id="SSF52540">
    <property type="entry name" value="P-loop containing nucleoside triphosphate hydrolases"/>
    <property type="match status" value="1"/>
</dbReference>
<evidence type="ECO:0000256" key="4">
    <source>
        <dbReference type="ARBA" id="ARBA00022801"/>
    </source>
</evidence>
<accession>A0ABP1BMJ0</accession>
<feature type="domain" description="Helicase ATP-binding" evidence="9">
    <location>
        <begin position="203"/>
        <end position="371"/>
    </location>
</feature>
<evidence type="ECO:0000256" key="2">
    <source>
        <dbReference type="ARBA" id="ARBA00009889"/>
    </source>
</evidence>
<evidence type="ECO:0000256" key="7">
    <source>
        <dbReference type="ARBA" id="ARBA00023242"/>
    </source>
</evidence>
<proteinExistence type="inferred from homology"/>
<dbReference type="CDD" id="cd18033">
    <property type="entry name" value="DEXDc_FANCM"/>
    <property type="match status" value="1"/>
</dbReference>
<comment type="subcellular location">
    <subcellularLocation>
        <location evidence="1">Nucleus</location>
    </subcellularLocation>
</comment>
<dbReference type="EMBL" id="OZ023706">
    <property type="protein sequence ID" value="CAK9877016.1"/>
    <property type="molecule type" value="Genomic_DNA"/>
</dbReference>
<evidence type="ECO:0000256" key="5">
    <source>
        <dbReference type="ARBA" id="ARBA00022806"/>
    </source>
</evidence>
<feature type="region of interest" description="Disordered" evidence="8">
    <location>
        <begin position="1067"/>
        <end position="1102"/>
    </location>
</feature>
<name>A0ABP1BMJ0_9BRYO</name>
<evidence type="ECO:0000256" key="6">
    <source>
        <dbReference type="ARBA" id="ARBA00022840"/>
    </source>
</evidence>
<protein>
    <recommendedName>
        <fullName evidence="13">Fanconi anemia group M protein</fullName>
    </recommendedName>
</protein>
<organism evidence="11 12">
    <name type="scientific">Sphagnum jensenii</name>
    <dbReference type="NCBI Taxonomy" id="128206"/>
    <lineage>
        <taxon>Eukaryota</taxon>
        <taxon>Viridiplantae</taxon>
        <taxon>Streptophyta</taxon>
        <taxon>Embryophyta</taxon>
        <taxon>Bryophyta</taxon>
        <taxon>Sphagnophytina</taxon>
        <taxon>Sphagnopsida</taxon>
        <taxon>Sphagnales</taxon>
        <taxon>Sphagnaceae</taxon>
        <taxon>Sphagnum</taxon>
    </lineage>
</organism>
<evidence type="ECO:0000313" key="11">
    <source>
        <dbReference type="EMBL" id="CAK9877016.1"/>
    </source>
</evidence>
<keyword evidence="6" id="KW-0067">ATP-binding</keyword>
<keyword evidence="3" id="KW-0547">Nucleotide-binding</keyword>
<dbReference type="InterPro" id="IPR001650">
    <property type="entry name" value="Helicase_C-like"/>
</dbReference>
<feature type="compositionally biased region" description="Low complexity" evidence="8">
    <location>
        <begin position="1234"/>
        <end position="1246"/>
    </location>
</feature>
<keyword evidence="5" id="KW-0347">Helicase</keyword>
<dbReference type="InterPro" id="IPR044749">
    <property type="entry name" value="FANCM_DEXDc"/>
</dbReference>
<dbReference type="SMART" id="SM00487">
    <property type="entry name" value="DEXDc"/>
    <property type="match status" value="1"/>
</dbReference>
<reference evidence="11" key="1">
    <citation type="submission" date="2024-03" db="EMBL/GenBank/DDBJ databases">
        <authorList>
            <consortium name="ELIXIR-Norway"/>
            <consortium name="Elixir Norway"/>
        </authorList>
    </citation>
    <scope>NUCLEOTIDE SEQUENCE</scope>
</reference>
<feature type="region of interest" description="Disordered" evidence="8">
    <location>
        <begin position="1166"/>
        <end position="1199"/>
    </location>
</feature>
<feature type="compositionally biased region" description="Polar residues" evidence="8">
    <location>
        <begin position="1252"/>
        <end position="1269"/>
    </location>
</feature>
<dbReference type="PANTHER" id="PTHR14025">
    <property type="entry name" value="FANCONI ANEMIA GROUP M FANCM FAMILY MEMBER"/>
    <property type="match status" value="1"/>
</dbReference>
<dbReference type="Pfam" id="PF00270">
    <property type="entry name" value="DEAD"/>
    <property type="match status" value="1"/>
</dbReference>
<feature type="domain" description="Helicase C-terminal" evidence="10">
    <location>
        <begin position="531"/>
        <end position="689"/>
    </location>
</feature>
<dbReference type="InterPro" id="IPR011545">
    <property type="entry name" value="DEAD/DEAH_box_helicase_dom"/>
</dbReference>
<feature type="compositionally biased region" description="Acidic residues" evidence="8">
    <location>
        <begin position="1087"/>
        <end position="1097"/>
    </location>
</feature>
<dbReference type="Gene3D" id="3.40.50.300">
    <property type="entry name" value="P-loop containing nucleotide triphosphate hydrolases"/>
    <property type="match status" value="2"/>
</dbReference>
<dbReference type="InterPro" id="IPR014001">
    <property type="entry name" value="Helicase_ATP-bd"/>
</dbReference>
<evidence type="ECO:0000259" key="9">
    <source>
        <dbReference type="PROSITE" id="PS51192"/>
    </source>
</evidence>
<feature type="compositionally biased region" description="Acidic residues" evidence="8">
    <location>
        <begin position="1166"/>
        <end position="1182"/>
    </location>
</feature>
<keyword evidence="4" id="KW-0378">Hydrolase</keyword>
<dbReference type="PANTHER" id="PTHR14025:SF20">
    <property type="entry name" value="FANCONI ANEMIA GROUP M PROTEIN"/>
    <property type="match status" value="1"/>
</dbReference>
<feature type="region of interest" description="Disordered" evidence="8">
    <location>
        <begin position="1229"/>
        <end position="1269"/>
    </location>
</feature>
<dbReference type="InterPro" id="IPR039686">
    <property type="entry name" value="FANCM/Mph1-like_ID"/>
</dbReference>
<dbReference type="PROSITE" id="PS51194">
    <property type="entry name" value="HELICASE_CTER"/>
    <property type="match status" value="1"/>
</dbReference>
<comment type="similarity">
    <text evidence="2">Belongs to the DEAD box helicase family. DEAH subfamily. FANCM sub-subfamily.</text>
</comment>
<evidence type="ECO:0000256" key="1">
    <source>
        <dbReference type="ARBA" id="ARBA00004123"/>
    </source>
</evidence>
<evidence type="ECO:0000259" key="10">
    <source>
        <dbReference type="PROSITE" id="PS51194"/>
    </source>
</evidence>